<dbReference type="KEGG" id="kmr:108235700"/>
<dbReference type="GeneTree" id="ENSGT00950000183124"/>
<dbReference type="GeneID" id="108235700"/>
<evidence type="ECO:0000256" key="2">
    <source>
        <dbReference type="ARBA" id="ARBA00008813"/>
    </source>
</evidence>
<dbReference type="InterPro" id="IPR009079">
    <property type="entry name" value="4_helix_cytokine-like_core"/>
</dbReference>
<comment type="subcellular location">
    <subcellularLocation>
        <location evidence="1 7">Secreted</location>
    </subcellularLocation>
</comment>
<dbReference type="SUPFAM" id="SSF47266">
    <property type="entry name" value="4-helical cytokines"/>
    <property type="match status" value="1"/>
</dbReference>
<proteinExistence type="inferred from homology"/>
<dbReference type="PANTHER" id="PTHR48482:SF3">
    <property type="entry name" value="INTERLEUKIN-19"/>
    <property type="match status" value="1"/>
</dbReference>
<feature type="signal peptide" evidence="7">
    <location>
        <begin position="1"/>
        <end position="26"/>
    </location>
</feature>
<keyword evidence="5 7" id="KW-0732">Signal</keyword>
<dbReference type="OMA" id="RLCHARM"/>
<evidence type="ECO:0000313" key="8">
    <source>
        <dbReference type="Ensembl" id="ENSKMAP00000019983.1"/>
    </source>
</evidence>
<feature type="chain" id="PRO_5031603435" description="Interleukin family protein" evidence="7">
    <location>
        <begin position="27"/>
        <end position="175"/>
    </location>
</feature>
<dbReference type="OrthoDB" id="9938154at2759"/>
<dbReference type="InterPro" id="IPR020443">
    <property type="entry name" value="IL-10/19/20/24/26"/>
</dbReference>
<dbReference type="GO" id="GO:0005615">
    <property type="term" value="C:extracellular space"/>
    <property type="evidence" value="ECO:0007669"/>
    <property type="project" value="UniProtKB-UniRule"/>
</dbReference>
<reference evidence="8" key="1">
    <citation type="submission" date="2025-08" db="UniProtKB">
        <authorList>
            <consortium name="Ensembl"/>
        </authorList>
    </citation>
    <scope>IDENTIFICATION</scope>
</reference>
<comment type="function">
    <text evidence="7">Immune regulatory cytokine.</text>
</comment>
<evidence type="ECO:0000256" key="4">
    <source>
        <dbReference type="ARBA" id="ARBA00022525"/>
    </source>
</evidence>
<evidence type="ECO:0000256" key="1">
    <source>
        <dbReference type="ARBA" id="ARBA00004613"/>
    </source>
</evidence>
<feature type="disulfide bond" evidence="6">
    <location>
        <begin position="80"/>
        <end position="128"/>
    </location>
</feature>
<dbReference type="RefSeq" id="XP_017271339.1">
    <property type="nucleotide sequence ID" value="XM_017415850.3"/>
</dbReference>
<protein>
    <recommendedName>
        <fullName evidence="7">Interleukin family protein</fullName>
    </recommendedName>
</protein>
<dbReference type="AlphaFoldDB" id="A0A3Q3ASP3"/>
<evidence type="ECO:0000256" key="7">
    <source>
        <dbReference type="RuleBase" id="RU368043"/>
    </source>
</evidence>
<sequence>MIQTPLGSFVVSLLVLLGCLCKAAEGRTLHVDGCSANVHFHELRRQYTDIRSDALSGDNEIEVKLLDTSLIKTLQEGQTCCFLRLLLRFYIERVFKNYESSHPHQQRCSSALANAFVSIRRDMHKCHCHCGEETQRTLDSVHTKFDKLQIQPAAHKAVGELNTLLDWMDGLKQTE</sequence>
<keyword evidence="6" id="KW-1015">Disulfide bond</keyword>
<evidence type="ECO:0000256" key="5">
    <source>
        <dbReference type="ARBA" id="ARBA00022729"/>
    </source>
</evidence>
<reference evidence="8" key="2">
    <citation type="submission" date="2025-09" db="UniProtKB">
        <authorList>
            <consortium name="Ensembl"/>
        </authorList>
    </citation>
    <scope>IDENTIFICATION</scope>
</reference>
<dbReference type="CTD" id="100004224"/>
<accession>A0A3Q3ASP3</accession>
<evidence type="ECO:0000256" key="3">
    <source>
        <dbReference type="ARBA" id="ARBA00022514"/>
    </source>
</evidence>
<dbReference type="Proteomes" id="UP000264800">
    <property type="component" value="Unplaced"/>
</dbReference>
<evidence type="ECO:0000256" key="6">
    <source>
        <dbReference type="PIRSR" id="PIRSR620443-51"/>
    </source>
</evidence>
<dbReference type="Gene3D" id="1.20.1250.10">
    <property type="match status" value="1"/>
</dbReference>
<keyword evidence="4 7" id="KW-0964">Secreted</keyword>
<dbReference type="Pfam" id="PF00726">
    <property type="entry name" value="IL10"/>
    <property type="match status" value="1"/>
</dbReference>
<dbReference type="PANTHER" id="PTHR48482">
    <property type="entry name" value="INTERLEUKIN-19-RELATED"/>
    <property type="match status" value="1"/>
</dbReference>
<dbReference type="GO" id="GO:0005125">
    <property type="term" value="F:cytokine activity"/>
    <property type="evidence" value="ECO:0007669"/>
    <property type="project" value="UniProtKB-UniRule"/>
</dbReference>
<feature type="disulfide bond" evidence="6">
    <location>
        <begin position="81"/>
        <end position="130"/>
    </location>
</feature>
<dbReference type="Ensembl" id="ENSKMAT00000020249.1">
    <property type="protein sequence ID" value="ENSKMAP00000019983.1"/>
    <property type="gene ID" value="ENSKMAG00000014858.1"/>
</dbReference>
<organism evidence="8 9">
    <name type="scientific">Kryptolebias marmoratus</name>
    <name type="common">Mangrove killifish</name>
    <name type="synonym">Rivulus marmoratus</name>
    <dbReference type="NCBI Taxonomy" id="37003"/>
    <lineage>
        <taxon>Eukaryota</taxon>
        <taxon>Metazoa</taxon>
        <taxon>Chordata</taxon>
        <taxon>Craniata</taxon>
        <taxon>Vertebrata</taxon>
        <taxon>Euteleostomi</taxon>
        <taxon>Actinopterygii</taxon>
        <taxon>Neopterygii</taxon>
        <taxon>Teleostei</taxon>
        <taxon>Neoteleostei</taxon>
        <taxon>Acanthomorphata</taxon>
        <taxon>Ovalentaria</taxon>
        <taxon>Atherinomorphae</taxon>
        <taxon>Cyprinodontiformes</taxon>
        <taxon>Rivulidae</taxon>
        <taxon>Kryptolebias</taxon>
    </lineage>
</organism>
<name>A0A3Q3ASP3_KRYMA</name>
<comment type="similarity">
    <text evidence="2 7">Belongs to the IL-10 family.</text>
</comment>
<dbReference type="STRING" id="37003.ENSKMAP00000019983"/>
<keyword evidence="3 7" id="KW-0202">Cytokine</keyword>
<evidence type="ECO:0000313" key="9">
    <source>
        <dbReference type="Proteomes" id="UP000264800"/>
    </source>
</evidence>
<keyword evidence="9" id="KW-1185">Reference proteome</keyword>
<feature type="disulfide bond" evidence="6">
    <location>
        <begin position="34"/>
        <end position="126"/>
    </location>
</feature>